<dbReference type="GeneID" id="92079986"/>
<name>A0ABR1Q306_9PEZI</name>
<feature type="region of interest" description="Disordered" evidence="1">
    <location>
        <begin position="376"/>
        <end position="423"/>
    </location>
</feature>
<keyword evidence="3" id="KW-1185">Reference proteome</keyword>
<dbReference type="EMBL" id="JAQQWE010000007">
    <property type="protein sequence ID" value="KAK7946381.1"/>
    <property type="molecule type" value="Genomic_DNA"/>
</dbReference>
<accession>A0ABR1Q306</accession>
<comment type="caution">
    <text evidence="2">The sequence shown here is derived from an EMBL/GenBank/DDBJ whole genome shotgun (WGS) entry which is preliminary data.</text>
</comment>
<dbReference type="Proteomes" id="UP001391051">
    <property type="component" value="Unassembled WGS sequence"/>
</dbReference>
<proteinExistence type="predicted"/>
<evidence type="ECO:0008006" key="4">
    <source>
        <dbReference type="Google" id="ProtNLM"/>
    </source>
</evidence>
<protein>
    <recommendedName>
        <fullName evidence="4">Heterokaryon incompatibility protein</fullName>
    </recommendedName>
</protein>
<feature type="compositionally biased region" description="Acidic residues" evidence="1">
    <location>
        <begin position="376"/>
        <end position="399"/>
    </location>
</feature>
<feature type="compositionally biased region" description="Basic and acidic residues" evidence="1">
    <location>
        <begin position="400"/>
        <end position="412"/>
    </location>
</feature>
<gene>
    <name evidence="2" type="ORF">PG986_010702</name>
</gene>
<evidence type="ECO:0000313" key="3">
    <source>
        <dbReference type="Proteomes" id="UP001391051"/>
    </source>
</evidence>
<evidence type="ECO:0000256" key="1">
    <source>
        <dbReference type="SAM" id="MobiDB-lite"/>
    </source>
</evidence>
<dbReference type="RefSeq" id="XP_066696415.1">
    <property type="nucleotide sequence ID" value="XM_066846924.1"/>
</dbReference>
<dbReference type="PANTHER" id="PTHR33112:SF12">
    <property type="entry name" value="HETEROKARYON INCOMPATIBILITY DOMAIN-CONTAINING PROTEIN"/>
    <property type="match status" value="1"/>
</dbReference>
<dbReference type="PANTHER" id="PTHR33112">
    <property type="entry name" value="DOMAIN PROTEIN, PUTATIVE-RELATED"/>
    <property type="match status" value="1"/>
</dbReference>
<reference evidence="2 3" key="1">
    <citation type="submission" date="2023-01" db="EMBL/GenBank/DDBJ databases">
        <title>Analysis of 21 Apiospora genomes using comparative genomics revels a genus with tremendous synthesis potential of carbohydrate active enzymes and secondary metabolites.</title>
        <authorList>
            <person name="Sorensen T."/>
        </authorList>
    </citation>
    <scope>NUCLEOTIDE SEQUENCE [LARGE SCALE GENOMIC DNA]</scope>
    <source>
        <strain evidence="2 3">CBS 24483</strain>
    </source>
</reference>
<evidence type="ECO:0000313" key="2">
    <source>
        <dbReference type="EMBL" id="KAK7946381.1"/>
    </source>
</evidence>
<organism evidence="2 3">
    <name type="scientific">Apiospora aurea</name>
    <dbReference type="NCBI Taxonomy" id="335848"/>
    <lineage>
        <taxon>Eukaryota</taxon>
        <taxon>Fungi</taxon>
        <taxon>Dikarya</taxon>
        <taxon>Ascomycota</taxon>
        <taxon>Pezizomycotina</taxon>
        <taxon>Sordariomycetes</taxon>
        <taxon>Xylariomycetidae</taxon>
        <taxon>Amphisphaeriales</taxon>
        <taxon>Apiosporaceae</taxon>
        <taxon>Apiospora</taxon>
    </lineage>
</organism>
<sequence>MVSAVFGELSSPRSTTQFVVPLAADESDVMMKPDFEYPKASMFDFDERMWTFQEQVFARRRLTFTNGRVEWLCNCAEWHEHQLYHAEADRHSARGAPDSYVPRGRFNQKALGFDDDVFNAFSSLHTHLSSIFPSCLVFGHPEPFFDISLCWYSVPGLRRRRVSQYCTGDPAQNRLPSWSWMGWDGETIFPADLEYKQVPSMDVGFTQAVTKWAATPQQTPKGWERIEFNPPPEWGADGDSLELRAKPSSMPRELPRYAYVHVTQYGHLGDYQWYPMPVRESDSTSDGGDESGAHSNFQYLQSVTIRAYLYRGPNKNVFPGDYIHLLYDRNGNTVGGLRGIHYKGESRTLEHGARLELLAVAKGWFAMFSHYIREEDESTGSNLPEDDAFLTEEEEEEEERTSQEAAEHDREANGGIPWMERGEEDKKTKQDCYHVLWIEWEQGVAYRKGCGFVLEDKWEELAELDKVVVTLC</sequence>